<organism evidence="5 6">
    <name type="scientific">Phytophthora nicotianae (strain INRA-310)</name>
    <name type="common">Phytophthora parasitica</name>
    <dbReference type="NCBI Taxonomy" id="761204"/>
    <lineage>
        <taxon>Eukaryota</taxon>
        <taxon>Sar</taxon>
        <taxon>Stramenopiles</taxon>
        <taxon>Oomycota</taxon>
        <taxon>Peronosporomycetes</taxon>
        <taxon>Peronosporales</taxon>
        <taxon>Peronosporaceae</taxon>
        <taxon>Phytophthora</taxon>
    </lineage>
</organism>
<dbReference type="InterPro" id="IPR011009">
    <property type="entry name" value="Kinase-like_dom_sf"/>
</dbReference>
<sequence length="592" mass="68080">MAEESMKLRCGVYGEGSVFSLEIERNADVEVLQEKIAGILSTEQHTVPPKLLTLYMAGKKEGERTKWLSGGKNVDDLLQGDVDHTYQKMFSWWKLNKKELFGPSFTPADEEVIHVLVDKFDVKRQRVEHSTSDKFDVKRQRVEHSTSLAELWEHSELQLAVLPAPHQLAELLQKPLPFRLTLRDSVVANRVFSPNGPLITCPDLTLWMDHFLVLNVFRRPEATASNTYWQCYYNALLLIPISLWHEKGFLVREHRYLADETGTTSLRKRPDYILQYKGLLLMRGEEMSSLESIAKARAELTTKMYRWNVMLYGDLLYMLGYATSGSDLQVVAIERSDGPCRATVILDFNIFEDKAGALKVFYNLAFLLHKMAKLTKRSYACDLVPFVPDENEKRKIVLLDGFIERTIQRTQSGGEMDVERLKSVYETLQGLDESSPVTHLQTVEKLSVKRDGRLVVELSPIGYLRLPTIDELSEWLRHMLTALKYWHGCGYCHGDIRWRNIVLVPTSGFSYWVLIDMDESRQPNTTTIRWNHRYHGHKLRFQHDLCQLGQLMGELPFELSHDLTTMQAMLQSAVDTPELTAEVALATLEARI</sequence>
<dbReference type="GeneID" id="20179599"/>
<dbReference type="RefSeq" id="XP_008903965.1">
    <property type="nucleotide sequence ID" value="XM_008905717.1"/>
</dbReference>
<evidence type="ECO:0000313" key="5">
    <source>
        <dbReference type="EMBL" id="ETN10865.1"/>
    </source>
</evidence>
<gene>
    <name evidence="5" type="ORF">PPTG_09930</name>
</gene>
<dbReference type="InterPro" id="IPR008266">
    <property type="entry name" value="Tyr_kinase_AS"/>
</dbReference>
<reference evidence="5 6" key="2">
    <citation type="submission" date="2013-11" db="EMBL/GenBank/DDBJ databases">
        <title>The Genome Sequence of Phytophthora parasitica INRA-310.</title>
        <authorList>
            <consortium name="The Broad Institute Genomics Platform"/>
            <person name="Russ C."/>
            <person name="Tyler B."/>
            <person name="Panabieres F."/>
            <person name="Shan W."/>
            <person name="Tripathy S."/>
            <person name="Grunwald N."/>
            <person name="Machado M."/>
            <person name="Johnson C.S."/>
            <person name="Arredondo F."/>
            <person name="Hong C."/>
            <person name="Coffey M."/>
            <person name="Young S.K."/>
            <person name="Zeng Q."/>
            <person name="Gargeya S."/>
            <person name="Fitzgerald M."/>
            <person name="Abouelleil A."/>
            <person name="Alvarado L."/>
            <person name="Chapman S.B."/>
            <person name="Gainer-Dewar J."/>
            <person name="Goldberg J."/>
            <person name="Griggs A."/>
            <person name="Gujja S."/>
            <person name="Hansen M."/>
            <person name="Howarth C."/>
            <person name="Imamovic A."/>
            <person name="Ireland A."/>
            <person name="Larimer J."/>
            <person name="McCowan C."/>
            <person name="Murphy C."/>
            <person name="Pearson M."/>
            <person name="Poon T.W."/>
            <person name="Priest M."/>
            <person name="Roberts A."/>
            <person name="Saif S."/>
            <person name="Shea T."/>
            <person name="Sykes S."/>
            <person name="Wortman J."/>
            <person name="Nusbaum C."/>
            <person name="Birren B."/>
        </authorList>
    </citation>
    <scope>NUCLEOTIDE SEQUENCE [LARGE SCALE GENOMIC DNA]</scope>
    <source>
        <strain evidence="5 6">INRA-310</strain>
    </source>
</reference>
<evidence type="ECO:0000256" key="2">
    <source>
        <dbReference type="ARBA" id="ARBA00004613"/>
    </source>
</evidence>
<accession>W2QF16</accession>
<proteinExistence type="predicted"/>
<evidence type="ECO:0000256" key="3">
    <source>
        <dbReference type="ARBA" id="ARBA00022525"/>
    </source>
</evidence>
<dbReference type="SUPFAM" id="SSF56112">
    <property type="entry name" value="Protein kinase-like (PK-like)"/>
    <property type="match status" value="1"/>
</dbReference>
<dbReference type="OrthoDB" id="127950at2759"/>
<comment type="subcellular location">
    <subcellularLocation>
        <location evidence="1">Host cell</location>
    </subcellularLocation>
    <subcellularLocation>
        <location evidence="2">Secreted</location>
    </subcellularLocation>
</comment>
<dbReference type="GO" id="GO:0043657">
    <property type="term" value="C:host cell"/>
    <property type="evidence" value="ECO:0007669"/>
    <property type="project" value="UniProtKB-SubCell"/>
</dbReference>
<dbReference type="Proteomes" id="UP000018817">
    <property type="component" value="Unassembled WGS sequence"/>
</dbReference>
<dbReference type="GO" id="GO:0004672">
    <property type="term" value="F:protein kinase activity"/>
    <property type="evidence" value="ECO:0007669"/>
    <property type="project" value="InterPro"/>
</dbReference>
<evidence type="ECO:0000259" key="4">
    <source>
        <dbReference type="Pfam" id="PF20147"/>
    </source>
</evidence>
<dbReference type="Pfam" id="PF20147">
    <property type="entry name" value="Crinkler"/>
    <property type="match status" value="1"/>
</dbReference>
<dbReference type="VEuPathDB" id="FungiDB:PPTG_09930"/>
<feature type="domain" description="Crinkler effector protein N-terminal" evidence="4">
    <location>
        <begin position="6"/>
        <end position="117"/>
    </location>
</feature>
<reference evidence="6" key="1">
    <citation type="submission" date="2011-12" db="EMBL/GenBank/DDBJ databases">
        <authorList>
            <consortium name="The Broad Institute Genome Sequencing Platform"/>
            <person name="Russ C."/>
            <person name="Tyler B."/>
            <person name="Panabieres F."/>
            <person name="Shan W."/>
            <person name="Tripathy S."/>
            <person name="Grunwald N."/>
            <person name="Machado M."/>
            <person name="Young S.K."/>
            <person name="Zeng Q."/>
            <person name="Gargeya S."/>
            <person name="Fitzgerald M."/>
            <person name="Haas B."/>
            <person name="Abouelleil A."/>
            <person name="Alvarado L."/>
            <person name="Arachchi H.M."/>
            <person name="Berlin A."/>
            <person name="Chapman S.B."/>
            <person name="Gearin G."/>
            <person name="Goldberg J."/>
            <person name="Griggs A."/>
            <person name="Gujja S."/>
            <person name="Hansen M."/>
            <person name="Heiman D."/>
            <person name="Howarth C."/>
            <person name="Larimer J."/>
            <person name="Lui A."/>
            <person name="MacDonald P.J.P."/>
            <person name="McCowen C."/>
            <person name="Montmayeur A."/>
            <person name="Murphy C."/>
            <person name="Neiman D."/>
            <person name="Pearson M."/>
            <person name="Priest M."/>
            <person name="Roberts A."/>
            <person name="Saif S."/>
            <person name="Shea T."/>
            <person name="Sisk P."/>
            <person name="Stolte C."/>
            <person name="Sykes S."/>
            <person name="Wortman J."/>
            <person name="Nusbaum C."/>
            <person name="Birren B."/>
        </authorList>
    </citation>
    <scope>NUCLEOTIDE SEQUENCE [LARGE SCALE GENOMIC DNA]</scope>
    <source>
        <strain evidence="6">INRA-310</strain>
    </source>
</reference>
<name>W2QF16_PHYN3</name>
<dbReference type="InterPro" id="IPR045379">
    <property type="entry name" value="Crinkler_N"/>
</dbReference>
<dbReference type="EMBL" id="KI669581">
    <property type="protein sequence ID" value="ETN10865.1"/>
    <property type="molecule type" value="Genomic_DNA"/>
</dbReference>
<dbReference type="GO" id="GO:0005576">
    <property type="term" value="C:extracellular region"/>
    <property type="evidence" value="ECO:0007669"/>
    <property type="project" value="UniProtKB-SubCell"/>
</dbReference>
<evidence type="ECO:0000256" key="1">
    <source>
        <dbReference type="ARBA" id="ARBA00004340"/>
    </source>
</evidence>
<keyword evidence="3" id="KW-0964">Secreted</keyword>
<evidence type="ECO:0000313" key="6">
    <source>
        <dbReference type="Proteomes" id="UP000018817"/>
    </source>
</evidence>
<dbReference type="PROSITE" id="PS00109">
    <property type="entry name" value="PROTEIN_KINASE_TYR"/>
    <property type="match status" value="1"/>
</dbReference>
<dbReference type="AlphaFoldDB" id="W2QF16"/>
<dbReference type="Gene3D" id="1.10.510.10">
    <property type="entry name" value="Transferase(Phosphotransferase) domain 1"/>
    <property type="match status" value="1"/>
</dbReference>
<protein>
    <recommendedName>
        <fullName evidence="4">Crinkler effector protein N-terminal domain-containing protein</fullName>
    </recommendedName>
</protein>